<name>A0AAN9M092_CANGL</name>
<sequence length="122" mass="14486">MPRENNERRVEFVPLRQLDLYHSYFIHSNTDSNFSIIRLNSDSWPCSLDVPHRFMQPCRQIYALERSKLKHCMQVLKSSPFLMHGSYTTKHGNKKKRQLSLENELRHLATDVIFVGLIFQHS</sequence>
<evidence type="ECO:0000313" key="2">
    <source>
        <dbReference type="Proteomes" id="UP001367508"/>
    </source>
</evidence>
<organism evidence="1 2">
    <name type="scientific">Canavalia gladiata</name>
    <name type="common">Sword bean</name>
    <name type="synonym">Dolichos gladiatus</name>
    <dbReference type="NCBI Taxonomy" id="3824"/>
    <lineage>
        <taxon>Eukaryota</taxon>
        <taxon>Viridiplantae</taxon>
        <taxon>Streptophyta</taxon>
        <taxon>Embryophyta</taxon>
        <taxon>Tracheophyta</taxon>
        <taxon>Spermatophyta</taxon>
        <taxon>Magnoliopsida</taxon>
        <taxon>eudicotyledons</taxon>
        <taxon>Gunneridae</taxon>
        <taxon>Pentapetalae</taxon>
        <taxon>rosids</taxon>
        <taxon>fabids</taxon>
        <taxon>Fabales</taxon>
        <taxon>Fabaceae</taxon>
        <taxon>Papilionoideae</taxon>
        <taxon>50 kb inversion clade</taxon>
        <taxon>NPAAA clade</taxon>
        <taxon>indigoferoid/millettioid clade</taxon>
        <taxon>Phaseoleae</taxon>
        <taxon>Canavalia</taxon>
    </lineage>
</organism>
<accession>A0AAN9M092</accession>
<reference evidence="1 2" key="1">
    <citation type="submission" date="2024-01" db="EMBL/GenBank/DDBJ databases">
        <title>The genomes of 5 underutilized Papilionoideae crops provide insights into root nodulation and disease resistanc.</title>
        <authorList>
            <person name="Jiang F."/>
        </authorList>
    </citation>
    <scope>NUCLEOTIDE SEQUENCE [LARGE SCALE GENOMIC DNA]</scope>
    <source>
        <strain evidence="1">LVBAO_FW01</strain>
        <tissue evidence="1">Leaves</tissue>
    </source>
</reference>
<evidence type="ECO:0000313" key="1">
    <source>
        <dbReference type="EMBL" id="KAK7345041.1"/>
    </source>
</evidence>
<protein>
    <submittedName>
        <fullName evidence="1">Uncharacterized protein</fullName>
    </submittedName>
</protein>
<keyword evidence="2" id="KW-1185">Reference proteome</keyword>
<proteinExistence type="predicted"/>
<gene>
    <name evidence="1" type="ORF">VNO77_15410</name>
</gene>
<comment type="caution">
    <text evidence="1">The sequence shown here is derived from an EMBL/GenBank/DDBJ whole genome shotgun (WGS) entry which is preliminary data.</text>
</comment>
<dbReference type="EMBL" id="JAYMYQ010000003">
    <property type="protein sequence ID" value="KAK7345041.1"/>
    <property type="molecule type" value="Genomic_DNA"/>
</dbReference>
<dbReference type="Proteomes" id="UP001367508">
    <property type="component" value="Unassembled WGS sequence"/>
</dbReference>
<dbReference type="AlphaFoldDB" id="A0AAN9M092"/>